<proteinExistence type="predicted"/>
<reference evidence="2" key="1">
    <citation type="journal article" date="2013" name="Nature">
        <title>Draft genome of the wheat A-genome progenitor Triticum urartu.</title>
        <authorList>
            <person name="Ling H.Q."/>
            <person name="Zhao S."/>
            <person name="Liu D."/>
            <person name="Wang J."/>
            <person name="Sun H."/>
            <person name="Zhang C."/>
            <person name="Fan H."/>
            <person name="Li D."/>
            <person name="Dong L."/>
            <person name="Tao Y."/>
            <person name="Gao C."/>
            <person name="Wu H."/>
            <person name="Li Y."/>
            <person name="Cui Y."/>
            <person name="Guo X."/>
            <person name="Zheng S."/>
            <person name="Wang B."/>
            <person name="Yu K."/>
            <person name="Liang Q."/>
            <person name="Yang W."/>
            <person name="Lou X."/>
            <person name="Chen J."/>
            <person name="Feng M."/>
            <person name="Jian J."/>
            <person name="Zhang X."/>
            <person name="Luo G."/>
            <person name="Jiang Y."/>
            <person name="Liu J."/>
            <person name="Wang Z."/>
            <person name="Sha Y."/>
            <person name="Zhang B."/>
            <person name="Wu H."/>
            <person name="Tang D."/>
            <person name="Shen Q."/>
            <person name="Xue P."/>
            <person name="Zou S."/>
            <person name="Wang X."/>
            <person name="Liu X."/>
            <person name="Wang F."/>
            <person name="Yang Y."/>
            <person name="An X."/>
            <person name="Dong Z."/>
            <person name="Zhang K."/>
            <person name="Zhang X."/>
            <person name="Luo M.C."/>
            <person name="Dvorak J."/>
            <person name="Tong Y."/>
            <person name="Wang J."/>
            <person name="Yang H."/>
            <person name="Li Z."/>
            <person name="Wang D."/>
            <person name="Zhang A."/>
            <person name="Wang J."/>
        </authorList>
    </citation>
    <scope>NUCLEOTIDE SEQUENCE</scope>
</reference>
<feature type="compositionally biased region" description="Basic and acidic residues" evidence="1">
    <location>
        <begin position="119"/>
        <end position="131"/>
    </location>
</feature>
<feature type="region of interest" description="Disordered" evidence="1">
    <location>
        <begin position="20"/>
        <end position="57"/>
    </location>
</feature>
<gene>
    <name evidence="2" type="ORF">TRIUR3_29380</name>
</gene>
<feature type="region of interest" description="Disordered" evidence="1">
    <location>
        <begin position="119"/>
        <end position="140"/>
    </location>
</feature>
<sequence>MALLACTPLAWLGQRGRRRPWRWGKGDGDGRRRRAGSLRSFEGDGAEAGGDGGSGRGWRERWWLMGEVMAGGRGPWPGATGTGPRPGRREKWSGLEGEVVTGDGVWISERNQREIVVGERDRGGGEDKGESAARGGVRTKTETLDVARDFTFFTGKSNGYGTF</sequence>
<organism evidence="2">
    <name type="scientific">Triticum urartu</name>
    <name type="common">Red wild einkorn</name>
    <name type="synonym">Crithodium urartu</name>
    <dbReference type="NCBI Taxonomy" id="4572"/>
    <lineage>
        <taxon>Eukaryota</taxon>
        <taxon>Viridiplantae</taxon>
        <taxon>Streptophyta</taxon>
        <taxon>Embryophyta</taxon>
        <taxon>Tracheophyta</taxon>
        <taxon>Spermatophyta</taxon>
        <taxon>Magnoliopsida</taxon>
        <taxon>Liliopsida</taxon>
        <taxon>Poales</taxon>
        <taxon>Poaceae</taxon>
        <taxon>BOP clade</taxon>
        <taxon>Pooideae</taxon>
        <taxon>Triticodae</taxon>
        <taxon>Triticeae</taxon>
        <taxon>Triticinae</taxon>
        <taxon>Triticum</taxon>
    </lineage>
</organism>
<protein>
    <submittedName>
        <fullName evidence="2">Uncharacterized protein</fullName>
    </submittedName>
</protein>
<accession>M8AN52</accession>
<evidence type="ECO:0000313" key="2">
    <source>
        <dbReference type="EMBL" id="EMS62364.1"/>
    </source>
</evidence>
<feature type="region of interest" description="Disordered" evidence="1">
    <location>
        <begin position="69"/>
        <end position="94"/>
    </location>
</feature>
<dbReference type="EMBL" id="KD083403">
    <property type="protein sequence ID" value="EMS62364.1"/>
    <property type="molecule type" value="Genomic_DNA"/>
</dbReference>
<dbReference type="AlphaFoldDB" id="M8AN52"/>
<evidence type="ECO:0000256" key="1">
    <source>
        <dbReference type="SAM" id="MobiDB-lite"/>
    </source>
</evidence>
<feature type="compositionally biased region" description="Gly residues" evidence="1">
    <location>
        <begin position="46"/>
        <end position="56"/>
    </location>
</feature>
<name>M8AN52_TRIUA</name>
<feature type="compositionally biased region" description="Low complexity" evidence="1">
    <location>
        <begin position="76"/>
        <end position="85"/>
    </location>
</feature>